<proteinExistence type="predicted"/>
<dbReference type="GO" id="GO:0003964">
    <property type="term" value="F:RNA-directed DNA polymerase activity"/>
    <property type="evidence" value="ECO:0007669"/>
    <property type="project" value="UniProtKB-KW"/>
</dbReference>
<keyword evidence="1" id="KW-0808">Transferase</keyword>
<keyword evidence="1" id="KW-0548">Nucleotidyltransferase</keyword>
<accession>A0A699VX55</accession>
<organism evidence="1">
    <name type="scientific">Tanacetum cinerariifolium</name>
    <name type="common">Dalmatian daisy</name>
    <name type="synonym">Chrysanthemum cinerariifolium</name>
    <dbReference type="NCBI Taxonomy" id="118510"/>
    <lineage>
        <taxon>Eukaryota</taxon>
        <taxon>Viridiplantae</taxon>
        <taxon>Streptophyta</taxon>
        <taxon>Embryophyta</taxon>
        <taxon>Tracheophyta</taxon>
        <taxon>Spermatophyta</taxon>
        <taxon>Magnoliopsida</taxon>
        <taxon>eudicotyledons</taxon>
        <taxon>Gunneridae</taxon>
        <taxon>Pentapetalae</taxon>
        <taxon>asterids</taxon>
        <taxon>campanulids</taxon>
        <taxon>Asterales</taxon>
        <taxon>Asteraceae</taxon>
        <taxon>Asteroideae</taxon>
        <taxon>Anthemideae</taxon>
        <taxon>Anthemidinae</taxon>
        <taxon>Tanacetum</taxon>
    </lineage>
</organism>
<dbReference type="EMBL" id="BKCJ011509181">
    <property type="protein sequence ID" value="GFD38980.1"/>
    <property type="molecule type" value="Genomic_DNA"/>
</dbReference>
<feature type="non-terminal residue" evidence="1">
    <location>
        <position position="155"/>
    </location>
</feature>
<name>A0A699VX55_TANCI</name>
<sequence>GELTLRVGKEAITFNLDQTSRYSANYNDMTANRIDVIDMACEEYSQEVLSFSDVSASGNPTPYYDPIVSITSLTLTPFGNSDFLLEEEVDAFLALEDDPTSPEVDQSYLDSEGDILIIEAFLNDDPSLPPPNQENYMHEVRKELKICEAKSDKSS</sequence>
<protein>
    <submittedName>
        <fullName evidence="1">Reverse transcriptase domain-containing protein</fullName>
    </submittedName>
</protein>
<gene>
    <name evidence="1" type="ORF">Tci_910949</name>
</gene>
<dbReference type="AlphaFoldDB" id="A0A699VX55"/>
<evidence type="ECO:0000313" key="1">
    <source>
        <dbReference type="EMBL" id="GFD38980.1"/>
    </source>
</evidence>
<reference evidence="1" key="1">
    <citation type="journal article" date="2019" name="Sci. Rep.">
        <title>Draft genome of Tanacetum cinerariifolium, the natural source of mosquito coil.</title>
        <authorList>
            <person name="Yamashiro T."/>
            <person name="Shiraishi A."/>
            <person name="Satake H."/>
            <person name="Nakayama K."/>
        </authorList>
    </citation>
    <scope>NUCLEOTIDE SEQUENCE</scope>
</reference>
<feature type="non-terminal residue" evidence="1">
    <location>
        <position position="1"/>
    </location>
</feature>
<keyword evidence="1" id="KW-0695">RNA-directed DNA polymerase</keyword>
<comment type="caution">
    <text evidence="1">The sequence shown here is derived from an EMBL/GenBank/DDBJ whole genome shotgun (WGS) entry which is preliminary data.</text>
</comment>